<keyword evidence="5" id="KW-0653">Protein transport</keyword>
<dbReference type="Pfam" id="PF02096">
    <property type="entry name" value="60KD_IMP"/>
    <property type="match status" value="1"/>
</dbReference>
<evidence type="ECO:0000256" key="5">
    <source>
        <dbReference type="ARBA" id="ARBA00022927"/>
    </source>
</evidence>
<evidence type="ECO:0000313" key="14">
    <source>
        <dbReference type="Proteomes" id="UP001198495"/>
    </source>
</evidence>
<feature type="compositionally biased region" description="Polar residues" evidence="10">
    <location>
        <begin position="385"/>
        <end position="396"/>
    </location>
</feature>
<name>A0ABS8FRS0_9FIRM</name>
<dbReference type="InterPro" id="IPR001708">
    <property type="entry name" value="YidC/ALB3/OXA1/COX18"/>
</dbReference>
<keyword evidence="8" id="KW-0143">Chaperone</keyword>
<gene>
    <name evidence="13" type="ORF">LKD28_12700</name>
</gene>
<accession>A0ABS8FRS0</accession>
<evidence type="ECO:0000256" key="10">
    <source>
        <dbReference type="SAM" id="MobiDB-lite"/>
    </source>
</evidence>
<comment type="similarity">
    <text evidence="9">Belongs to the OXA1/ALB3/YidC family.</text>
</comment>
<dbReference type="CDD" id="cd20070">
    <property type="entry name" value="5TM_YidC_Alb3"/>
    <property type="match status" value="1"/>
</dbReference>
<dbReference type="RefSeq" id="WP_021984103.1">
    <property type="nucleotide sequence ID" value="NZ_JAJEQT010000011.1"/>
</dbReference>
<evidence type="ECO:0000259" key="12">
    <source>
        <dbReference type="Pfam" id="PF02096"/>
    </source>
</evidence>
<evidence type="ECO:0000256" key="3">
    <source>
        <dbReference type="ARBA" id="ARBA00022475"/>
    </source>
</evidence>
<dbReference type="PANTHER" id="PTHR12428:SF65">
    <property type="entry name" value="CYTOCHROME C OXIDASE ASSEMBLY PROTEIN COX18, MITOCHONDRIAL"/>
    <property type="match status" value="1"/>
</dbReference>
<evidence type="ECO:0000256" key="11">
    <source>
        <dbReference type="SAM" id="Phobius"/>
    </source>
</evidence>
<evidence type="ECO:0000256" key="8">
    <source>
        <dbReference type="ARBA" id="ARBA00023186"/>
    </source>
</evidence>
<evidence type="ECO:0000313" key="13">
    <source>
        <dbReference type="EMBL" id="MCC2219870.1"/>
    </source>
</evidence>
<evidence type="ECO:0000256" key="7">
    <source>
        <dbReference type="ARBA" id="ARBA00023136"/>
    </source>
</evidence>
<feature type="transmembrane region" description="Helical" evidence="11">
    <location>
        <begin position="37"/>
        <end position="57"/>
    </location>
</feature>
<proteinExistence type="inferred from homology"/>
<organism evidence="13 14">
    <name type="scientific">Coprococcus hominis</name>
    <name type="common">ex Arizal et al. 2022</name>
    <dbReference type="NCBI Taxonomy" id="2881262"/>
    <lineage>
        <taxon>Bacteria</taxon>
        <taxon>Bacillati</taxon>
        <taxon>Bacillota</taxon>
        <taxon>Clostridia</taxon>
        <taxon>Lachnospirales</taxon>
        <taxon>Lachnospiraceae</taxon>
        <taxon>Coprococcus</taxon>
    </lineage>
</organism>
<comment type="caution">
    <text evidence="13">The sequence shown here is derived from an EMBL/GenBank/DDBJ whole genome shotgun (WGS) entry which is preliminary data.</text>
</comment>
<keyword evidence="7 11" id="KW-0472">Membrane</keyword>
<feature type="domain" description="Membrane insertase YidC/Oxa/ALB C-terminal" evidence="12">
    <location>
        <begin position="38"/>
        <end position="321"/>
    </location>
</feature>
<dbReference type="PANTHER" id="PTHR12428">
    <property type="entry name" value="OXA1"/>
    <property type="match status" value="1"/>
</dbReference>
<protein>
    <submittedName>
        <fullName evidence="13">YidC/Oxa1 family membrane protein insertase</fullName>
    </submittedName>
</protein>
<evidence type="ECO:0000256" key="2">
    <source>
        <dbReference type="ARBA" id="ARBA00022448"/>
    </source>
</evidence>
<feature type="region of interest" description="Disordered" evidence="10">
    <location>
        <begin position="361"/>
        <end position="401"/>
    </location>
</feature>
<evidence type="ECO:0000256" key="1">
    <source>
        <dbReference type="ARBA" id="ARBA00004651"/>
    </source>
</evidence>
<dbReference type="InterPro" id="IPR047196">
    <property type="entry name" value="YidC_ALB_C"/>
</dbReference>
<keyword evidence="14" id="KW-1185">Reference proteome</keyword>
<evidence type="ECO:0000256" key="6">
    <source>
        <dbReference type="ARBA" id="ARBA00022989"/>
    </source>
</evidence>
<reference evidence="13 14" key="1">
    <citation type="submission" date="2021-10" db="EMBL/GenBank/DDBJ databases">
        <title>Anaerobic single-cell dispensing facilitates the cultivation of human gut bacteria.</title>
        <authorList>
            <person name="Afrizal A."/>
        </authorList>
    </citation>
    <scope>NUCLEOTIDE SEQUENCE [LARGE SCALE GENOMIC DNA]</scope>
    <source>
        <strain evidence="13 14">CLA-AA-H212</strain>
    </source>
</reference>
<evidence type="ECO:0000256" key="4">
    <source>
        <dbReference type="ARBA" id="ARBA00022692"/>
    </source>
</evidence>
<sequence>MFLTQSGGFIIKPISRLLGAILSLLYRGLNAIGVESIGIAIILFTLIVRLIIFPLMYKQNRSSKIMSMIQPEINKATKKYRGKTDQQSMMEVQRITKEIQSKYGVSMTSGCLTSLIQLPIFLALYRVIQNIPAYVPKVYDMYKPIAVAIQNNTKAQEALTTVTADAGKQVALAMNSIDYNNTNTVIDVLANFSEKMWNNLANALGNTGDVVNAMFVNNNVDNINHVNNFFGLNLTEVPGFAFRAAIIIPILSLIFQFLSMKVTNVQTSDDPTQQATMGTMKTMMYIMPIFSFFVCVNVPCGVGLYWAVGAFISFITTICTNAYFKHCDMDKILEKSMAKAAKKNAKKKKKNKKSFMEKMQEAAYGQASSSSSDERKVENGVKNASLKSYSSNTMKSGNDAGTKYRAGSLASKANIMQNYNNDKDK</sequence>
<keyword evidence="3" id="KW-1003">Cell membrane</keyword>
<feature type="transmembrane region" description="Helical" evidence="11">
    <location>
        <begin position="282"/>
        <end position="299"/>
    </location>
</feature>
<dbReference type="NCBIfam" id="TIGR03592">
    <property type="entry name" value="yidC_oxa1_cterm"/>
    <property type="match status" value="1"/>
</dbReference>
<dbReference type="InterPro" id="IPR028055">
    <property type="entry name" value="YidC/Oxa/ALB_C"/>
</dbReference>
<dbReference type="EMBL" id="JAJEQT010000011">
    <property type="protein sequence ID" value="MCC2219870.1"/>
    <property type="molecule type" value="Genomic_DNA"/>
</dbReference>
<keyword evidence="6 11" id="KW-1133">Transmembrane helix</keyword>
<feature type="transmembrane region" description="Helical" evidence="11">
    <location>
        <begin position="103"/>
        <end position="128"/>
    </location>
</feature>
<evidence type="ECO:0000256" key="9">
    <source>
        <dbReference type="RuleBase" id="RU003945"/>
    </source>
</evidence>
<dbReference type="Proteomes" id="UP001198495">
    <property type="component" value="Unassembled WGS sequence"/>
</dbReference>
<keyword evidence="4 9" id="KW-0812">Transmembrane</keyword>
<keyword evidence="2" id="KW-0813">Transport</keyword>
<comment type="subcellular location">
    <subcellularLocation>
        <location evidence="1">Cell membrane</location>
        <topology evidence="1">Multi-pass membrane protein</topology>
    </subcellularLocation>
    <subcellularLocation>
        <location evidence="9">Membrane</location>
        <topology evidence="9">Multi-pass membrane protein</topology>
    </subcellularLocation>
</comment>
<feature type="transmembrane region" description="Helical" evidence="11">
    <location>
        <begin position="240"/>
        <end position="258"/>
    </location>
</feature>